<evidence type="ECO:0000313" key="2">
    <source>
        <dbReference type="Proteomes" id="UP000828048"/>
    </source>
</evidence>
<reference evidence="1 2" key="1">
    <citation type="journal article" date="2021" name="Hortic Res">
        <title>High-quality reference genome and annotation aids understanding of berry development for evergreen blueberry (Vaccinium darrowii).</title>
        <authorList>
            <person name="Yu J."/>
            <person name="Hulse-Kemp A.M."/>
            <person name="Babiker E."/>
            <person name="Staton M."/>
        </authorList>
    </citation>
    <scope>NUCLEOTIDE SEQUENCE [LARGE SCALE GENOMIC DNA]</scope>
    <source>
        <strain evidence="2">cv. NJ 8807/NJ 8810</strain>
        <tissue evidence="1">Young leaf</tissue>
    </source>
</reference>
<keyword evidence="2" id="KW-1185">Reference proteome</keyword>
<organism evidence="1 2">
    <name type="scientific">Vaccinium darrowii</name>
    <dbReference type="NCBI Taxonomy" id="229202"/>
    <lineage>
        <taxon>Eukaryota</taxon>
        <taxon>Viridiplantae</taxon>
        <taxon>Streptophyta</taxon>
        <taxon>Embryophyta</taxon>
        <taxon>Tracheophyta</taxon>
        <taxon>Spermatophyta</taxon>
        <taxon>Magnoliopsida</taxon>
        <taxon>eudicotyledons</taxon>
        <taxon>Gunneridae</taxon>
        <taxon>Pentapetalae</taxon>
        <taxon>asterids</taxon>
        <taxon>Ericales</taxon>
        <taxon>Ericaceae</taxon>
        <taxon>Vaccinioideae</taxon>
        <taxon>Vaccinieae</taxon>
        <taxon>Vaccinium</taxon>
    </lineage>
</organism>
<dbReference type="Proteomes" id="UP000828048">
    <property type="component" value="Chromosome 8"/>
</dbReference>
<protein>
    <submittedName>
        <fullName evidence="1">Uncharacterized protein</fullName>
    </submittedName>
</protein>
<gene>
    <name evidence="1" type="ORF">Vadar_034454</name>
</gene>
<evidence type="ECO:0000313" key="1">
    <source>
        <dbReference type="EMBL" id="KAH7853187.1"/>
    </source>
</evidence>
<comment type="caution">
    <text evidence="1">The sequence shown here is derived from an EMBL/GenBank/DDBJ whole genome shotgun (WGS) entry which is preliminary data.</text>
</comment>
<accession>A0ACB7YIJ6</accession>
<sequence>MELSQVQSNSMQEDFLEIRALFSKFLVKCDQFIETNREFYLELGIKEMHLEEPEFRNEETTEELQLGFEKDTKTEPDDSTNLDYLVSSIKETGFEDPEINNEDQRDDLMLGFERTMKVEPGELKGNGRHFCHRILRSFKEIKGGEAPSTPAARSILNEIEPLVGVNNNGMTDGLKLWGDSKGRIQVNCSSEDIVKDSKEQIQENSSLDSIVKNLRVEVEDMASRNKNGATAKSGTQIVEVYWQSDSKQMPLLRLVSLAWLVISLGRRKDRGTCLLPIGSNSRDVFAIDVSTSEGKWKSIGCHAAGIVGLSFPNRGHILHTVCNVGIASEMNSETGEFVWKFKVSKTHISSLALCAEQILAISSGKIRIFSWESGKELLKFSADGGSVQRVSIFHEAKAIITFGSGKKHFQVWKCDLSTGAVSKGPVLSMRHPPFVFLVVLSVSESGVAYAWNLKTITEEEVTPTKETVKAGIHSNNKNPKSDDETEPETSQLEFVTEDDFSDTIDEPDTSSFTAFLYSLLSTDESRNNSKPDGKKEYQQGIGEPASDSRTIKESSGKRSLFSEDKQSIARGLYQIARLGGFQNQASGYKGNSDMTISVGMTIIMETLIGSVDLDNLPKISELSLLLAEKTRSVLHNALFRRSMPCPGLSLLVVGDCKGTVLSFPSPFSPAAAAVAAALGRRSPSEVKQGFVRARGKIVGVAAARVYSVVWSPIGAATTVGQTHGMNIIDFDANGPNRAPNYTINPTRCSTVLSLAHTQTLATPQREICTREQEQQPLEKMETARTVKDVSPHEFVKAYSAHLKRSGKMELPHWTDIVKTGTFKELAPYDPDWYYIRAASMARKIYLRGGLGVGAFRRIYGGSKRNGSRPPHFCKSSGSVARHILQQLQSMNIIDFDAKGGRKITSSGQRDLDQVAGRIVVAAP</sequence>
<proteinExistence type="predicted"/>
<name>A0ACB7YIJ6_9ERIC</name>
<dbReference type="EMBL" id="CM037158">
    <property type="protein sequence ID" value="KAH7853187.1"/>
    <property type="molecule type" value="Genomic_DNA"/>
</dbReference>